<dbReference type="Proteomes" id="UP000316726">
    <property type="component" value="Chromosome 12"/>
</dbReference>
<proteinExistence type="predicted"/>
<evidence type="ECO:0000256" key="2">
    <source>
        <dbReference type="SAM" id="MobiDB-lite"/>
    </source>
</evidence>
<feature type="transmembrane region" description="Helical" evidence="3">
    <location>
        <begin position="39"/>
        <end position="61"/>
    </location>
</feature>
<feature type="coiled-coil region" evidence="1">
    <location>
        <begin position="92"/>
        <end position="147"/>
    </location>
</feature>
<sequence>MSDKDHNGDMVSLLGPKKAKKVKEKVATTKRVFISQDRWVLVASVAILIFSFMLVSLSGYVTNLRQEDVKQAMYTYEQQIFQKKIEIYQEEYRVKGVQVTELENRIEILEKELREAYNQVSFANMQLEKASRMLGEENIKIKQLDNQNKGLAGELKKKIEVLEGLQSDLSDETKEHGNDAKEKAALAEEKRLLEKEMRGKNAKIAHLEKRVEELKGSYQALQLQITELEVKEQLESEELAVLQESISANGEDTDAALDKALEDLKDLLKKDEDESGDGSSGDTSTANGGDGDGDVDDDEDDF</sequence>
<feature type="compositionally biased region" description="Acidic residues" evidence="2">
    <location>
        <begin position="291"/>
        <end position="302"/>
    </location>
</feature>
<keyword evidence="3" id="KW-0812">Transmembrane</keyword>
<accession>A0A5B8MUR6</accession>
<feature type="region of interest" description="Disordered" evidence="2">
    <location>
        <begin position="266"/>
        <end position="302"/>
    </location>
</feature>
<evidence type="ECO:0000313" key="5">
    <source>
        <dbReference type="Proteomes" id="UP000316726"/>
    </source>
</evidence>
<dbReference type="EMBL" id="CP031045">
    <property type="protein sequence ID" value="QDZ24036.1"/>
    <property type="molecule type" value="Genomic_DNA"/>
</dbReference>
<keyword evidence="1" id="KW-0175">Coiled coil</keyword>
<organism evidence="4 5">
    <name type="scientific">Chloropicon primus</name>
    <dbReference type="NCBI Taxonomy" id="1764295"/>
    <lineage>
        <taxon>Eukaryota</taxon>
        <taxon>Viridiplantae</taxon>
        <taxon>Chlorophyta</taxon>
        <taxon>Chloropicophyceae</taxon>
        <taxon>Chloropicales</taxon>
        <taxon>Chloropicaceae</taxon>
        <taxon>Chloropicon</taxon>
    </lineage>
</organism>
<gene>
    <name evidence="4" type="ORF">A3770_12p65540</name>
</gene>
<protein>
    <submittedName>
        <fullName evidence="4">Uncharacterized protein</fullName>
    </submittedName>
</protein>
<evidence type="ECO:0000256" key="1">
    <source>
        <dbReference type="SAM" id="Coils"/>
    </source>
</evidence>
<dbReference type="AlphaFoldDB" id="A0A5B8MUR6"/>
<keyword evidence="3" id="KW-0472">Membrane</keyword>
<evidence type="ECO:0000313" key="4">
    <source>
        <dbReference type="EMBL" id="QDZ24036.1"/>
    </source>
</evidence>
<keyword evidence="5" id="KW-1185">Reference proteome</keyword>
<name>A0A5B8MUR6_9CHLO</name>
<keyword evidence="3" id="KW-1133">Transmembrane helix</keyword>
<reference evidence="4 5" key="1">
    <citation type="submission" date="2018-07" db="EMBL/GenBank/DDBJ databases">
        <title>The complete nuclear genome of the prasinophyte Chloropicon primus (CCMP1205).</title>
        <authorList>
            <person name="Pombert J.-F."/>
            <person name="Otis C."/>
            <person name="Turmel M."/>
            <person name="Lemieux C."/>
        </authorList>
    </citation>
    <scope>NUCLEOTIDE SEQUENCE [LARGE SCALE GENOMIC DNA]</scope>
    <source>
        <strain evidence="4 5">CCMP1205</strain>
    </source>
</reference>
<evidence type="ECO:0000256" key="3">
    <source>
        <dbReference type="SAM" id="Phobius"/>
    </source>
</evidence>